<dbReference type="Pfam" id="PF10334">
    <property type="entry name" value="BRE4"/>
    <property type="match status" value="1"/>
</dbReference>
<evidence type="ECO:0000256" key="3">
    <source>
        <dbReference type="ARBA" id="ARBA00022989"/>
    </source>
</evidence>
<dbReference type="Proteomes" id="UP000053095">
    <property type="component" value="Unassembled WGS sequence"/>
</dbReference>
<proteinExistence type="predicted"/>
<feature type="domain" description="Putative ER transporter 6TM N-terminal" evidence="7">
    <location>
        <begin position="6"/>
        <end position="109"/>
    </location>
</feature>
<evidence type="ECO:0000313" key="10">
    <source>
        <dbReference type="Proteomes" id="UP000053095"/>
    </source>
</evidence>
<feature type="transmembrane region" description="Helical" evidence="5">
    <location>
        <begin position="36"/>
        <end position="56"/>
    </location>
</feature>
<dbReference type="Pfam" id="PF10337">
    <property type="entry name" value="ArAE_2_N"/>
    <property type="match status" value="1"/>
</dbReference>
<dbReference type="AlphaFoldDB" id="A0A0B8N0V3"/>
<feature type="transmembrane region" description="Helical" evidence="5">
    <location>
        <begin position="229"/>
        <end position="251"/>
    </location>
</feature>
<organism evidence="9 10">
    <name type="scientific">Talaromyces pinophilus</name>
    <name type="common">Penicillium pinophilum</name>
    <dbReference type="NCBI Taxonomy" id="128442"/>
    <lineage>
        <taxon>Eukaryota</taxon>
        <taxon>Fungi</taxon>
        <taxon>Dikarya</taxon>
        <taxon>Ascomycota</taxon>
        <taxon>Pezizomycotina</taxon>
        <taxon>Eurotiomycetes</taxon>
        <taxon>Eurotiomycetidae</taxon>
        <taxon>Eurotiales</taxon>
        <taxon>Trichocomaceae</taxon>
        <taxon>Talaromyces</taxon>
        <taxon>Talaromyces sect. Talaromyces</taxon>
    </lineage>
</organism>
<evidence type="ECO:0000256" key="4">
    <source>
        <dbReference type="ARBA" id="ARBA00023136"/>
    </source>
</evidence>
<protein>
    <submittedName>
        <fullName evidence="9">Uncharacterized protein</fullName>
    </submittedName>
</protein>
<dbReference type="PANTHER" id="PTHR37994:SF3">
    <property type="entry name" value="ER TRANSPORTER 6TM N-TERMINAL DOMAIN-CONTAINING PROTEIN"/>
    <property type="match status" value="1"/>
</dbReference>
<dbReference type="InterPro" id="IPR018823">
    <property type="entry name" value="ArAE_2_N"/>
</dbReference>
<evidence type="ECO:0000259" key="6">
    <source>
        <dbReference type="Pfam" id="PF10334"/>
    </source>
</evidence>
<keyword evidence="10" id="KW-1185">Reference proteome</keyword>
<feature type="domain" description="Integral membrane bound transporter" evidence="8">
    <location>
        <begin position="114"/>
        <end position="246"/>
    </location>
</feature>
<feature type="transmembrane region" description="Helical" evidence="5">
    <location>
        <begin position="143"/>
        <end position="159"/>
    </location>
</feature>
<evidence type="ECO:0000259" key="8">
    <source>
        <dbReference type="Pfam" id="PF13515"/>
    </source>
</evidence>
<gene>
    <name evidence="9" type="ORF">TCE0_023r07154</name>
</gene>
<feature type="transmembrane region" description="Helical" evidence="5">
    <location>
        <begin position="165"/>
        <end position="184"/>
    </location>
</feature>
<evidence type="ECO:0000259" key="7">
    <source>
        <dbReference type="Pfam" id="PF10337"/>
    </source>
</evidence>
<evidence type="ECO:0000313" key="9">
    <source>
        <dbReference type="EMBL" id="GAM37322.1"/>
    </source>
</evidence>
<evidence type="ECO:0000256" key="1">
    <source>
        <dbReference type="ARBA" id="ARBA00004141"/>
    </source>
</evidence>
<keyword evidence="3 5" id="KW-1133">Transmembrane helix</keyword>
<dbReference type="Pfam" id="PF13515">
    <property type="entry name" value="FUSC_2"/>
    <property type="match status" value="1"/>
</dbReference>
<feature type="transmembrane region" description="Helical" evidence="5">
    <location>
        <begin position="191"/>
        <end position="209"/>
    </location>
</feature>
<dbReference type="GO" id="GO:0016020">
    <property type="term" value="C:membrane"/>
    <property type="evidence" value="ECO:0007669"/>
    <property type="project" value="UniProtKB-SubCell"/>
</dbReference>
<reference evidence="10" key="1">
    <citation type="journal article" date="2015" name="Genome Announc.">
        <title>Draft genome sequence of Talaromyces cellulolyticus strain Y-94, a source of lignocellulosic biomass-degrading enzymes.</title>
        <authorList>
            <person name="Fujii T."/>
            <person name="Koike H."/>
            <person name="Sawayama S."/>
            <person name="Yano S."/>
            <person name="Inoue H."/>
        </authorList>
    </citation>
    <scope>NUCLEOTIDE SEQUENCE [LARGE SCALE GENOMIC DNA]</scope>
    <source>
        <strain evidence="10">Y-94</strain>
    </source>
</reference>
<keyword evidence="4 5" id="KW-0472">Membrane</keyword>
<comment type="subcellular location">
    <subcellularLocation>
        <location evidence="1">Membrane</location>
        <topology evidence="1">Multi-pass membrane protein</topology>
    </subcellularLocation>
</comment>
<accession>A0A0B8N0V3</accession>
<name>A0A0B8N0V3_TALPI</name>
<dbReference type="InterPro" id="IPR049453">
    <property type="entry name" value="Memb_transporter_dom"/>
</dbReference>
<feature type="transmembrane region" description="Helical" evidence="5">
    <location>
        <begin position="61"/>
        <end position="82"/>
    </location>
</feature>
<dbReference type="EMBL" id="DF933819">
    <property type="protein sequence ID" value="GAM37322.1"/>
    <property type="molecule type" value="Genomic_DNA"/>
</dbReference>
<dbReference type="PANTHER" id="PTHR37994">
    <property type="entry name" value="ARAE_2_N DOMAIN-CONTAINING PROTEIN-RELATED"/>
    <property type="match status" value="1"/>
</dbReference>
<keyword evidence="2 5" id="KW-0812">Transmembrane</keyword>
<evidence type="ECO:0000256" key="5">
    <source>
        <dbReference type="SAM" id="Phobius"/>
    </source>
</evidence>
<sequence length="468" mass="50822">MCAISKVLFRCWAAAWVAALFMFIGPTLHTIGTETFFASIVLLILPPSGILLAFFLGESTLLIGMSLAWAWGIIVMKAALAARSASETQARLTALHERASIQANASGQSFYYREKGVWALIMGQTTLLVYMADFTFSMISRTIGTVIGGVLGLLVWYVGSGSGPGNPYGLAAILAAVLAILMWARLFFNQGLLQATIMSAATCILIVGYSFDDSHIAQYGNPGVGYNVFWHRIVLVMTGFAAALIVQVFPVPPSASRHIRKSLSNAIQTLSDHYALMLSCWNQTDSNVGLVSGRISIKVDELLSSLESSIALLRLEISSSPFGSQSLAQVNSICQETNWALGRLLYLSVSLPVELQDRLAHLTGIIDHRNIGDIMAVLSMIEQALRTGNALPEILPTPLVNRCLEYCQNSGLEILTSKDLIRDENYRKFCVAMSSYLKFLSAIDELVLVVKGSLGESHIINREFAGAV</sequence>
<feature type="transmembrane region" description="Helical" evidence="5">
    <location>
        <begin position="7"/>
        <end position="24"/>
    </location>
</feature>
<dbReference type="InterPro" id="IPR018820">
    <property type="entry name" value="BRE4-related_DUF2421"/>
</dbReference>
<evidence type="ECO:0000256" key="2">
    <source>
        <dbReference type="ARBA" id="ARBA00022692"/>
    </source>
</evidence>
<feature type="domain" description="DUF2421" evidence="6">
    <location>
        <begin position="250"/>
        <end position="458"/>
    </location>
</feature>